<dbReference type="EMBL" id="CP000270">
    <property type="protein sequence ID" value="ABE29728.1"/>
    <property type="molecule type" value="Genomic_DNA"/>
</dbReference>
<dbReference type="STRING" id="266265.Bxe_A3254"/>
<dbReference type="Proteomes" id="UP000001817">
    <property type="component" value="Chromosome 1"/>
</dbReference>
<organism evidence="2 3">
    <name type="scientific">Paraburkholderia xenovorans (strain LB400)</name>
    <dbReference type="NCBI Taxonomy" id="266265"/>
    <lineage>
        <taxon>Bacteria</taxon>
        <taxon>Pseudomonadati</taxon>
        <taxon>Pseudomonadota</taxon>
        <taxon>Betaproteobacteria</taxon>
        <taxon>Burkholderiales</taxon>
        <taxon>Burkholderiaceae</taxon>
        <taxon>Paraburkholderia</taxon>
    </lineage>
</organism>
<name>Q142L1_PARXL</name>
<evidence type="ECO:0000313" key="3">
    <source>
        <dbReference type="Proteomes" id="UP000001817"/>
    </source>
</evidence>
<gene>
    <name evidence="2" type="ORF">Bxe_A3254</name>
</gene>
<sequence>MPRTHARQAQGRSIAGWNGLVRLRDFYIRHPIFDPPFTRFGITLHLSKVREWRTKMDVLYVGGLVLFAALTFALIAGCEKLMQFRRGQGARS</sequence>
<dbReference type="eggNOG" id="ENOG50317CV">
    <property type="taxonomic scope" value="Bacteria"/>
</dbReference>
<keyword evidence="1" id="KW-1133">Transmembrane helix</keyword>
<feature type="transmembrane region" description="Helical" evidence="1">
    <location>
        <begin position="58"/>
        <end position="78"/>
    </location>
</feature>
<dbReference type="AlphaFoldDB" id="Q142L1"/>
<accession>Q142L1</accession>
<proteinExistence type="predicted"/>
<protein>
    <submittedName>
        <fullName evidence="2">Uncharacterized protein</fullName>
    </submittedName>
</protein>
<keyword evidence="1" id="KW-0472">Membrane</keyword>
<dbReference type="KEGG" id="bxe:Bxe_A3254"/>
<reference evidence="2 3" key="1">
    <citation type="journal article" date="2006" name="Proc. Natl. Acad. Sci. U.S.A.">
        <title>Burkholderia xenovorans LB400 harbors a multi-replicon, 9.73-Mbp genome shaped for versatility.</title>
        <authorList>
            <person name="Chain P.S."/>
            <person name="Denef V.J."/>
            <person name="Konstantinidis K.T."/>
            <person name="Vergez L.M."/>
            <person name="Agullo L."/>
            <person name="Reyes V.L."/>
            <person name="Hauser L."/>
            <person name="Cordova M."/>
            <person name="Gomez L."/>
            <person name="Gonzalez M."/>
            <person name="Land M."/>
            <person name="Lao V."/>
            <person name="Larimer F."/>
            <person name="LiPuma J.J."/>
            <person name="Mahenthiralingam E."/>
            <person name="Malfatti S.A."/>
            <person name="Marx C.J."/>
            <person name="Parnell J.J."/>
            <person name="Ramette A."/>
            <person name="Richardson P."/>
            <person name="Seeger M."/>
            <person name="Smith D."/>
            <person name="Spilker T."/>
            <person name="Sul W.J."/>
            <person name="Tsoi T.V."/>
            <person name="Ulrich L.E."/>
            <person name="Zhulin I.B."/>
            <person name="Tiedje J.M."/>
        </authorList>
    </citation>
    <scope>NUCLEOTIDE SEQUENCE [LARGE SCALE GENOMIC DNA]</scope>
    <source>
        <strain evidence="2 3">LB400</strain>
    </source>
</reference>
<keyword evidence="3" id="KW-1185">Reference proteome</keyword>
<evidence type="ECO:0000313" key="2">
    <source>
        <dbReference type="EMBL" id="ABE29728.1"/>
    </source>
</evidence>
<evidence type="ECO:0000256" key="1">
    <source>
        <dbReference type="SAM" id="Phobius"/>
    </source>
</evidence>
<keyword evidence="1" id="KW-0812">Transmembrane</keyword>